<dbReference type="EMBL" id="CACTIH010005442">
    <property type="protein sequence ID" value="CAA2992792.1"/>
    <property type="molecule type" value="Genomic_DNA"/>
</dbReference>
<evidence type="ECO:0000313" key="2">
    <source>
        <dbReference type="Proteomes" id="UP000594638"/>
    </source>
</evidence>
<name>A0A8S0SK50_OLEEU</name>
<dbReference type="OrthoDB" id="513574at2759"/>
<reference evidence="1 2" key="1">
    <citation type="submission" date="2019-12" db="EMBL/GenBank/DDBJ databases">
        <authorList>
            <person name="Alioto T."/>
            <person name="Alioto T."/>
            <person name="Gomez Garrido J."/>
        </authorList>
    </citation>
    <scope>NUCLEOTIDE SEQUENCE [LARGE SCALE GENOMIC DNA]</scope>
</reference>
<proteinExistence type="predicted"/>
<evidence type="ECO:0000313" key="1">
    <source>
        <dbReference type="EMBL" id="CAA2992792.1"/>
    </source>
</evidence>
<dbReference type="Proteomes" id="UP000594638">
    <property type="component" value="Unassembled WGS sequence"/>
</dbReference>
<protein>
    <submittedName>
        <fullName evidence="1">CHAPERONE-LIKE PROTEIN OF POR1, chloroplastic</fullName>
    </submittedName>
</protein>
<organism evidence="1 2">
    <name type="scientific">Olea europaea subsp. europaea</name>
    <dbReference type="NCBI Taxonomy" id="158383"/>
    <lineage>
        <taxon>Eukaryota</taxon>
        <taxon>Viridiplantae</taxon>
        <taxon>Streptophyta</taxon>
        <taxon>Embryophyta</taxon>
        <taxon>Tracheophyta</taxon>
        <taxon>Spermatophyta</taxon>
        <taxon>Magnoliopsida</taxon>
        <taxon>eudicotyledons</taxon>
        <taxon>Gunneridae</taxon>
        <taxon>Pentapetalae</taxon>
        <taxon>asterids</taxon>
        <taxon>lamiids</taxon>
        <taxon>Lamiales</taxon>
        <taxon>Oleaceae</taxon>
        <taxon>Oleeae</taxon>
        <taxon>Olea</taxon>
    </lineage>
</organism>
<keyword evidence="2" id="KW-1185">Reference proteome</keyword>
<dbReference type="Gramene" id="OE9A104973T1">
    <property type="protein sequence ID" value="OE9A104973C1"/>
    <property type="gene ID" value="OE9A104973"/>
</dbReference>
<gene>
    <name evidence="1" type="ORF">OLEA9_A104973</name>
</gene>
<accession>A0A8S0SK50</accession>
<sequence length="112" mass="12167">MLLSNDELALQCWVASKVLLCCHDIFGVVEFQKQSRLTQWKVGKVVNSNIRYADAKPVNASRMGSMPKWLQTTVGNSPIIVKVPSTSKLGVQAGVYGALMLIINGASVDNFA</sequence>
<dbReference type="AlphaFoldDB" id="A0A8S0SK50"/>
<comment type="caution">
    <text evidence="1">The sequence shown here is derived from an EMBL/GenBank/DDBJ whole genome shotgun (WGS) entry which is preliminary data.</text>
</comment>